<reference evidence="2 3" key="1">
    <citation type="submission" date="2017-04" db="EMBL/GenBank/DDBJ databases">
        <authorList>
            <person name="Afonso C.L."/>
            <person name="Miller P.J."/>
            <person name="Scott M.A."/>
            <person name="Spackman E."/>
            <person name="Goraichik I."/>
            <person name="Dimitrov K.M."/>
            <person name="Suarez D.L."/>
            <person name="Swayne D.E."/>
        </authorList>
    </citation>
    <scope>NUCLEOTIDE SEQUENCE [LARGE SCALE GENOMIC DNA]</scope>
    <source>
        <strain evidence="2 3">DSM 22418</strain>
    </source>
</reference>
<feature type="transmembrane region" description="Helical" evidence="1">
    <location>
        <begin position="28"/>
        <end position="55"/>
    </location>
</feature>
<gene>
    <name evidence="2" type="ORF">SAMN05660862_2043</name>
</gene>
<accession>A0A1X7JR26</accession>
<dbReference type="AlphaFoldDB" id="A0A1X7JR26"/>
<evidence type="ECO:0000313" key="3">
    <source>
        <dbReference type="Proteomes" id="UP000192980"/>
    </source>
</evidence>
<proteinExistence type="predicted"/>
<dbReference type="EMBL" id="FXAU01000003">
    <property type="protein sequence ID" value="SMG30512.1"/>
    <property type="molecule type" value="Genomic_DNA"/>
</dbReference>
<dbReference type="STRING" id="561061.SAMN05660862_2043"/>
<keyword evidence="3" id="KW-1185">Reference proteome</keyword>
<evidence type="ECO:0000313" key="2">
    <source>
        <dbReference type="EMBL" id="SMG30512.1"/>
    </source>
</evidence>
<evidence type="ECO:0000256" key="1">
    <source>
        <dbReference type="SAM" id="Phobius"/>
    </source>
</evidence>
<keyword evidence="1" id="KW-1133">Transmembrane helix</keyword>
<keyword evidence="1" id="KW-0472">Membrane</keyword>
<keyword evidence="1" id="KW-0812">Transmembrane</keyword>
<sequence length="71" mass="8469">MIYNYLVSFGLRQANAVNDWRYFRNTYIIMNTIIDILCIQTNIFLLFLFPLLVIFQKLYSKNSTQTVVKPI</sequence>
<protein>
    <submittedName>
        <fullName evidence="2">Uncharacterized protein</fullName>
    </submittedName>
</protein>
<name>A0A1X7JR26_9SPHI</name>
<organism evidence="2 3">
    <name type="scientific">Sphingobacterium psychroaquaticum</name>
    <dbReference type="NCBI Taxonomy" id="561061"/>
    <lineage>
        <taxon>Bacteria</taxon>
        <taxon>Pseudomonadati</taxon>
        <taxon>Bacteroidota</taxon>
        <taxon>Sphingobacteriia</taxon>
        <taxon>Sphingobacteriales</taxon>
        <taxon>Sphingobacteriaceae</taxon>
        <taxon>Sphingobacterium</taxon>
    </lineage>
</organism>
<dbReference type="Proteomes" id="UP000192980">
    <property type="component" value="Unassembled WGS sequence"/>
</dbReference>